<evidence type="ECO:0000313" key="3">
    <source>
        <dbReference type="Proteomes" id="UP000297229"/>
    </source>
</evidence>
<feature type="compositionally biased region" description="Basic and acidic residues" evidence="1">
    <location>
        <begin position="13"/>
        <end position="22"/>
    </location>
</feature>
<feature type="region of interest" description="Disordered" evidence="1">
    <location>
        <begin position="1"/>
        <end position="113"/>
    </location>
</feature>
<keyword evidence="3" id="KW-1185">Reference proteome</keyword>
<sequence>MKKSPHHSTSNHSTDRTRKAYRVDSSSSHGDGNISDSSTTAILSNGNKRHDPSERHKKKIYAIGSGKRNQETSSTSRKKEQKPRTSNHPYSQIITPDQKAHEEKQRSSKRTEYPADPITLVRYEYYETKIERKINHAKSDLQLLQRQDWSTGDTWAPWQREIEDLGKLAKDVGDIKKQGLTPWKANKELDELMKRKGHLLRKTNSPL</sequence>
<reference evidence="2 3" key="1">
    <citation type="submission" date="2017-12" db="EMBL/GenBank/DDBJ databases">
        <title>Comparative genomics of Botrytis spp.</title>
        <authorList>
            <person name="Valero-Jimenez C.A."/>
            <person name="Tapia P."/>
            <person name="Veloso J."/>
            <person name="Silva-Moreno E."/>
            <person name="Staats M."/>
            <person name="Valdes J.H."/>
            <person name="Van Kan J.A.L."/>
        </authorList>
    </citation>
    <scope>NUCLEOTIDE SEQUENCE [LARGE SCALE GENOMIC DNA]</scope>
    <source>
        <strain evidence="2 3">Be9601</strain>
    </source>
</reference>
<gene>
    <name evidence="2" type="ORF">BELL_0271g00040</name>
</gene>
<proteinExistence type="predicted"/>
<name>A0A4Z1JM60_9HELO</name>
<dbReference type="EMBL" id="PQXM01000270">
    <property type="protein sequence ID" value="TGO74566.1"/>
    <property type="molecule type" value="Genomic_DNA"/>
</dbReference>
<comment type="caution">
    <text evidence="2">The sequence shown here is derived from an EMBL/GenBank/DDBJ whole genome shotgun (WGS) entry which is preliminary data.</text>
</comment>
<feature type="compositionally biased region" description="Polar residues" evidence="1">
    <location>
        <begin position="24"/>
        <end position="46"/>
    </location>
</feature>
<evidence type="ECO:0000256" key="1">
    <source>
        <dbReference type="SAM" id="MobiDB-lite"/>
    </source>
</evidence>
<organism evidence="2 3">
    <name type="scientific">Botrytis elliptica</name>
    <dbReference type="NCBI Taxonomy" id="278938"/>
    <lineage>
        <taxon>Eukaryota</taxon>
        <taxon>Fungi</taxon>
        <taxon>Dikarya</taxon>
        <taxon>Ascomycota</taxon>
        <taxon>Pezizomycotina</taxon>
        <taxon>Leotiomycetes</taxon>
        <taxon>Helotiales</taxon>
        <taxon>Sclerotiniaceae</taxon>
        <taxon>Botrytis</taxon>
    </lineage>
</organism>
<accession>A0A4Z1JM60</accession>
<dbReference type="Proteomes" id="UP000297229">
    <property type="component" value="Unassembled WGS sequence"/>
</dbReference>
<evidence type="ECO:0000313" key="2">
    <source>
        <dbReference type="EMBL" id="TGO74566.1"/>
    </source>
</evidence>
<protein>
    <submittedName>
        <fullName evidence="2">Uncharacterized protein</fullName>
    </submittedName>
</protein>
<feature type="compositionally biased region" description="Polar residues" evidence="1">
    <location>
        <begin position="84"/>
        <end position="95"/>
    </location>
</feature>
<dbReference type="AlphaFoldDB" id="A0A4Z1JM60"/>
<feature type="compositionally biased region" description="Basic and acidic residues" evidence="1">
    <location>
        <begin position="98"/>
        <end position="113"/>
    </location>
</feature>